<keyword evidence="7" id="KW-0732">Signal</keyword>
<proteinExistence type="inferred from homology"/>
<evidence type="ECO:0000256" key="7">
    <source>
        <dbReference type="SAM" id="SignalP"/>
    </source>
</evidence>
<keyword evidence="2 5" id="KW-0547">Nucleotide-binding</keyword>
<dbReference type="Pfam" id="PF13589">
    <property type="entry name" value="HATPase_c_3"/>
    <property type="match status" value="1"/>
</dbReference>
<comment type="similarity">
    <text evidence="1">Belongs to the heat shock protein 90 family.</text>
</comment>
<feature type="binding site" evidence="5">
    <location>
        <position position="170"/>
    </location>
    <ligand>
        <name>ATP</name>
        <dbReference type="ChEBI" id="CHEBI:30616"/>
    </ligand>
</feature>
<keyword evidence="10" id="KW-1185">Reference proteome</keyword>
<feature type="binding site" evidence="5">
    <location>
        <position position="111"/>
    </location>
    <ligand>
        <name>ATP</name>
        <dbReference type="ChEBI" id="CHEBI:30616"/>
    </ligand>
</feature>
<protein>
    <submittedName>
        <fullName evidence="9">HSP90B1</fullName>
    </submittedName>
</protein>
<comment type="caution">
    <text evidence="9">The sequence shown here is derived from an EMBL/GenBank/DDBJ whole genome shotgun (WGS) entry which is preliminary data.</text>
</comment>
<sequence>MGKKVLLVALLGCLILFGTGFADDSADSGDVDATEDAVVEDDLGKSREGSRTDDEVVAREEEAIKLDGMSVAEMKALRDSSEKHDFQAEVDRMMKLIINSLYKNKEIFLRELISNASDALDKIRFLSLTDKDALSAVQDLTIKIKSDKDNNLLHITDTGIGMTKEDLVRNLGTIAKSGTSEFFSKLKDSSSNEASDLIGQFGVGFYSAFLVADKVVVTSKHNDDDQYVWESDAASFSVGKDPRGDTLKRGTQITLHLKEEAAEYLQPNTIKDLVTKYSQFINFNIYLWESKKETVEEPVDEDEEESADKEEKAESEDDEAEVSEEKEEDKPKTKSVEKTVWDWVLVNGNKPIWTRKSSEVEDEEYNEFYKSFSRDSEGPMTKVHFTAEGEVTFKSILFIPKTSPVDWQNQSKNKDRIKMYVRRVFITDDFDDMMPKYLSFVRGIVDSDDLPLNVSRETLQQHKLLKVIKKKLVRKTLDMIKKISEEDYEKFWKEYSTNIKLGVIEDHANRTRLSKLLRFKSSNDEEKMTSLADYVSRMKDSQEHIYFMAAGSLKEVTSSPFVERLLKKGYENVAKEGLNIDGEVGKEKMEVLNKEFEPLTAWLKEKALADLIDKATVSARLTTSPCALVASSYG</sequence>
<accession>A0A7J7KC59</accession>
<dbReference type="GO" id="GO:0005524">
    <property type="term" value="F:ATP binding"/>
    <property type="evidence" value="ECO:0007669"/>
    <property type="project" value="UniProtKB-KW"/>
</dbReference>
<dbReference type="InterPro" id="IPR037196">
    <property type="entry name" value="HSP90_C"/>
</dbReference>
<dbReference type="GO" id="GO:0051082">
    <property type="term" value="F:unfolded protein binding"/>
    <property type="evidence" value="ECO:0007669"/>
    <property type="project" value="InterPro"/>
</dbReference>
<evidence type="ECO:0000313" key="10">
    <source>
        <dbReference type="Proteomes" id="UP000593567"/>
    </source>
</evidence>
<feature type="binding site" evidence="5">
    <location>
        <position position="251"/>
    </location>
    <ligand>
        <name>ATP</name>
        <dbReference type="ChEBI" id="CHEBI:30616"/>
    </ligand>
</feature>
<evidence type="ECO:0000256" key="5">
    <source>
        <dbReference type="PIRSR" id="PIRSR002583-1"/>
    </source>
</evidence>
<evidence type="ECO:0000256" key="4">
    <source>
        <dbReference type="ARBA" id="ARBA00023186"/>
    </source>
</evidence>
<feature type="binding site" evidence="5">
    <location>
        <position position="176"/>
    </location>
    <ligand>
        <name>ATP</name>
        <dbReference type="ChEBI" id="CHEBI:30616"/>
    </ligand>
</feature>
<dbReference type="NCBIfam" id="NF003555">
    <property type="entry name" value="PRK05218.1"/>
    <property type="match status" value="1"/>
</dbReference>
<keyword evidence="4" id="KW-0143">Chaperone</keyword>
<dbReference type="AlphaFoldDB" id="A0A7J7KC59"/>
<evidence type="ECO:0000256" key="2">
    <source>
        <dbReference type="ARBA" id="ARBA00022741"/>
    </source>
</evidence>
<dbReference type="PANTHER" id="PTHR11528">
    <property type="entry name" value="HEAT SHOCK PROTEIN 90 FAMILY MEMBER"/>
    <property type="match status" value="1"/>
</dbReference>
<feature type="region of interest" description="Disordered" evidence="6">
    <location>
        <begin position="295"/>
        <end position="334"/>
    </location>
</feature>
<feature type="binding site" evidence="5">
    <location>
        <position position="162"/>
    </location>
    <ligand>
        <name>ATP</name>
        <dbReference type="ChEBI" id="CHEBI:30616"/>
    </ligand>
</feature>
<evidence type="ECO:0000259" key="8">
    <source>
        <dbReference type="SMART" id="SM00387"/>
    </source>
</evidence>
<feature type="binding site" evidence="5">
    <location>
        <begin position="200"/>
        <end position="205"/>
    </location>
    <ligand>
        <name>ATP</name>
        <dbReference type="ChEBI" id="CHEBI:30616"/>
    </ligand>
</feature>
<evidence type="ECO:0000256" key="6">
    <source>
        <dbReference type="SAM" id="MobiDB-lite"/>
    </source>
</evidence>
<evidence type="ECO:0000256" key="1">
    <source>
        <dbReference type="ARBA" id="ARBA00008239"/>
    </source>
</evidence>
<dbReference type="InterPro" id="IPR020575">
    <property type="entry name" value="Hsp90_N"/>
</dbReference>
<dbReference type="FunFam" id="3.30.230.80:FF:000003">
    <property type="entry name" value="endoplasmin isoform X1"/>
    <property type="match status" value="1"/>
</dbReference>
<dbReference type="InterPro" id="IPR036890">
    <property type="entry name" value="HATPase_C_sf"/>
</dbReference>
<gene>
    <name evidence="9" type="ORF">EB796_005906</name>
</gene>
<dbReference type="SUPFAM" id="SSF55874">
    <property type="entry name" value="ATPase domain of HSP90 chaperone/DNA topoisomerase II/histidine kinase"/>
    <property type="match status" value="1"/>
</dbReference>
<dbReference type="SMART" id="SM00387">
    <property type="entry name" value="HATPase_c"/>
    <property type="match status" value="1"/>
</dbReference>
<dbReference type="CDD" id="cd16927">
    <property type="entry name" value="HATPase_Hsp90-like"/>
    <property type="match status" value="1"/>
</dbReference>
<dbReference type="InterPro" id="IPR019805">
    <property type="entry name" value="Heat_shock_protein_90_CS"/>
</dbReference>
<organism evidence="9 10">
    <name type="scientific">Bugula neritina</name>
    <name type="common">Brown bryozoan</name>
    <name type="synonym">Sertularia neritina</name>
    <dbReference type="NCBI Taxonomy" id="10212"/>
    <lineage>
        <taxon>Eukaryota</taxon>
        <taxon>Metazoa</taxon>
        <taxon>Spiralia</taxon>
        <taxon>Lophotrochozoa</taxon>
        <taxon>Bryozoa</taxon>
        <taxon>Gymnolaemata</taxon>
        <taxon>Cheilostomatida</taxon>
        <taxon>Flustrina</taxon>
        <taxon>Buguloidea</taxon>
        <taxon>Bugulidae</taxon>
        <taxon>Bugula</taxon>
    </lineage>
</organism>
<feature type="binding site" evidence="5">
    <location>
        <begin position="177"/>
        <end position="178"/>
    </location>
    <ligand>
        <name>ATP</name>
        <dbReference type="ChEBI" id="CHEBI:30616"/>
    </ligand>
</feature>
<evidence type="ECO:0000256" key="3">
    <source>
        <dbReference type="ARBA" id="ARBA00022840"/>
    </source>
</evidence>
<dbReference type="Gene3D" id="3.40.50.11260">
    <property type="match status" value="1"/>
</dbReference>
<feature type="binding site" evidence="5">
    <location>
        <position position="456"/>
    </location>
    <ligand>
        <name>ATP</name>
        <dbReference type="ChEBI" id="CHEBI:30616"/>
    </ligand>
</feature>
<dbReference type="InterPro" id="IPR001404">
    <property type="entry name" value="Hsp90_fam"/>
</dbReference>
<feature type="compositionally biased region" description="Acidic residues" evidence="6">
    <location>
        <begin position="296"/>
        <end position="327"/>
    </location>
</feature>
<dbReference type="PIRSF" id="PIRSF002583">
    <property type="entry name" value="Hsp90"/>
    <property type="match status" value="1"/>
</dbReference>
<dbReference type="PRINTS" id="PR00775">
    <property type="entry name" value="HEATSHOCK90"/>
</dbReference>
<feature type="binding site" evidence="5">
    <location>
        <position position="157"/>
    </location>
    <ligand>
        <name>ATP</name>
        <dbReference type="ChEBI" id="CHEBI:30616"/>
    </ligand>
</feature>
<evidence type="ECO:0000313" key="9">
    <source>
        <dbReference type="EMBL" id="KAF6035805.1"/>
    </source>
</evidence>
<dbReference type="PROSITE" id="PS00298">
    <property type="entry name" value="HSP90"/>
    <property type="match status" value="1"/>
</dbReference>
<reference evidence="9" key="1">
    <citation type="submission" date="2020-06" db="EMBL/GenBank/DDBJ databases">
        <title>Draft genome of Bugula neritina, a colonial animal packing powerful symbionts and potential medicines.</title>
        <authorList>
            <person name="Rayko M."/>
        </authorList>
    </citation>
    <scope>NUCLEOTIDE SEQUENCE [LARGE SCALE GENOMIC DNA]</scope>
    <source>
        <strain evidence="9">Kwan_BN1</strain>
    </source>
</reference>
<dbReference type="GO" id="GO:0140662">
    <property type="term" value="F:ATP-dependent protein folding chaperone"/>
    <property type="evidence" value="ECO:0007669"/>
    <property type="project" value="InterPro"/>
</dbReference>
<feature type="signal peptide" evidence="7">
    <location>
        <begin position="1"/>
        <end position="22"/>
    </location>
</feature>
<name>A0A7J7KC59_BUGNE</name>
<dbReference type="Gene3D" id="3.30.565.10">
    <property type="entry name" value="Histidine kinase-like ATPase, C-terminal domain"/>
    <property type="match status" value="1"/>
</dbReference>
<feature type="binding site" evidence="5">
    <location>
        <position position="115"/>
    </location>
    <ligand>
        <name>ATP</name>
        <dbReference type="ChEBI" id="CHEBI:30616"/>
    </ligand>
</feature>
<dbReference type="InterPro" id="IPR020568">
    <property type="entry name" value="Ribosomal_Su5_D2-typ_SF"/>
</dbReference>
<keyword evidence="3 5" id="KW-0067">ATP-binding</keyword>
<dbReference type="Proteomes" id="UP000593567">
    <property type="component" value="Unassembled WGS sequence"/>
</dbReference>
<dbReference type="GO" id="GO:0016887">
    <property type="term" value="F:ATP hydrolysis activity"/>
    <property type="evidence" value="ECO:0007669"/>
    <property type="project" value="InterPro"/>
</dbReference>
<feature type="domain" description="Histidine kinase/HSP90-like ATPase" evidence="8">
    <location>
        <begin position="104"/>
        <end position="261"/>
    </location>
</feature>
<dbReference type="EMBL" id="VXIV02000828">
    <property type="protein sequence ID" value="KAF6035805.1"/>
    <property type="molecule type" value="Genomic_DNA"/>
</dbReference>
<dbReference type="FunFam" id="3.30.565.10:FF:000005">
    <property type="entry name" value="Heat shock protein 90"/>
    <property type="match status" value="1"/>
</dbReference>
<dbReference type="Pfam" id="PF00183">
    <property type="entry name" value="HSP90"/>
    <property type="match status" value="1"/>
</dbReference>
<dbReference type="OrthoDB" id="5426351at2759"/>
<dbReference type="Gene3D" id="3.30.230.80">
    <property type="match status" value="1"/>
</dbReference>
<dbReference type="InterPro" id="IPR003594">
    <property type="entry name" value="HATPase_dom"/>
</dbReference>
<dbReference type="Gene3D" id="1.20.120.790">
    <property type="entry name" value="Heat shock protein 90, C-terminal domain"/>
    <property type="match status" value="1"/>
</dbReference>
<feature type="chain" id="PRO_5029617732" evidence="7">
    <location>
        <begin position="23"/>
        <end position="634"/>
    </location>
</feature>
<dbReference type="SUPFAM" id="SSF54211">
    <property type="entry name" value="Ribosomal protein S5 domain 2-like"/>
    <property type="match status" value="1"/>
</dbReference>